<dbReference type="STRING" id="1850252.LPB136_06570"/>
<dbReference type="KEGG" id="ten:LPB136_06570"/>
<proteinExistence type="predicted"/>
<feature type="transmembrane region" description="Helical" evidence="1">
    <location>
        <begin position="90"/>
        <end position="111"/>
    </location>
</feature>
<organism evidence="2 3">
    <name type="scientific">Tenacibaculum todarodis</name>
    <dbReference type="NCBI Taxonomy" id="1850252"/>
    <lineage>
        <taxon>Bacteria</taxon>
        <taxon>Pseudomonadati</taxon>
        <taxon>Bacteroidota</taxon>
        <taxon>Flavobacteriia</taxon>
        <taxon>Flavobacteriales</taxon>
        <taxon>Flavobacteriaceae</taxon>
        <taxon>Tenacibaculum</taxon>
    </lineage>
</organism>
<evidence type="ECO:0000256" key="1">
    <source>
        <dbReference type="SAM" id="Phobius"/>
    </source>
</evidence>
<evidence type="ECO:0008006" key="4">
    <source>
        <dbReference type="Google" id="ProtNLM"/>
    </source>
</evidence>
<dbReference type="AlphaFoldDB" id="A0A1L3JIS5"/>
<evidence type="ECO:0000313" key="2">
    <source>
        <dbReference type="EMBL" id="APG65041.1"/>
    </source>
</evidence>
<dbReference type="RefSeq" id="WP_072555367.1">
    <property type="nucleotide sequence ID" value="NZ_CP018155.1"/>
</dbReference>
<evidence type="ECO:0000313" key="3">
    <source>
        <dbReference type="Proteomes" id="UP000181898"/>
    </source>
</evidence>
<keyword evidence="1" id="KW-0472">Membrane</keyword>
<dbReference type="OrthoDB" id="9765330at2"/>
<name>A0A1L3JIS5_9FLAO</name>
<keyword evidence="3" id="KW-1185">Reference proteome</keyword>
<sequence>MPKKLSDIDLVLDPINTTGHVYFNTLILKSITTSNTKNIPFICKAAQKQQIEEIYKHNNFKTTEKQTFLLGSFSIFFKMLFKSIFKKKNILLLTIDNTIFPILLILFYPFLFRNNFSIILHNNLQTITKVKSKRVLHKIVNRLYKPNIIVLTKYMFTAYKDVFSLSKVQLLPHPNYKELIRFNLKPQVLKGEKVKIVVLGRQAKLLEKLLLTPGFSKWNNIEFVISLPGSNHKNYSDTITIINKKLSFDEYYSILSLANFCLFANDSSVIERASGILIDCVSLECPVLSPIDGHFKEYKDFNIGFQYKDYKELVSLFNLISEKKTSRLNFKNGFIKAQQYSNPVNNSIITDV</sequence>
<dbReference type="Proteomes" id="UP000181898">
    <property type="component" value="Chromosome"/>
</dbReference>
<keyword evidence="1" id="KW-1133">Transmembrane helix</keyword>
<protein>
    <recommendedName>
        <fullName evidence="4">Glycosyl transferase family 1 domain-containing protein</fullName>
    </recommendedName>
</protein>
<reference evidence="2 3" key="1">
    <citation type="submission" date="2016-11" db="EMBL/GenBank/DDBJ databases">
        <title>Tenacibaculum sp. LPB0136, isolated from marine environment.</title>
        <authorList>
            <person name="Kim E."/>
            <person name="Yi H."/>
        </authorList>
    </citation>
    <scope>NUCLEOTIDE SEQUENCE [LARGE SCALE GENOMIC DNA]</scope>
    <source>
        <strain evidence="2 3">LPB0136</strain>
    </source>
</reference>
<gene>
    <name evidence="2" type="ORF">LPB136_06570</name>
</gene>
<dbReference type="EMBL" id="CP018155">
    <property type="protein sequence ID" value="APG65041.1"/>
    <property type="molecule type" value="Genomic_DNA"/>
</dbReference>
<keyword evidence="1" id="KW-0812">Transmembrane</keyword>
<accession>A0A1L3JIS5</accession>